<name>A0A844Y5L4_9SPHN</name>
<evidence type="ECO:0000259" key="1">
    <source>
        <dbReference type="PROSITE" id="PS50405"/>
    </source>
</evidence>
<keyword evidence="3" id="KW-1185">Reference proteome</keyword>
<dbReference type="InterPro" id="IPR004046">
    <property type="entry name" value="GST_C"/>
</dbReference>
<organism evidence="2 3">
    <name type="scientific">Qipengyuania pelagi</name>
    <dbReference type="NCBI Taxonomy" id="994320"/>
    <lineage>
        <taxon>Bacteria</taxon>
        <taxon>Pseudomonadati</taxon>
        <taxon>Pseudomonadota</taxon>
        <taxon>Alphaproteobacteria</taxon>
        <taxon>Sphingomonadales</taxon>
        <taxon>Erythrobacteraceae</taxon>
        <taxon>Qipengyuania</taxon>
    </lineage>
</organism>
<reference evidence="2 3" key="1">
    <citation type="submission" date="2019-12" db="EMBL/GenBank/DDBJ databases">
        <title>Genomic-based taxomic classification of the family Erythrobacteraceae.</title>
        <authorList>
            <person name="Xu L."/>
        </authorList>
    </citation>
    <scope>NUCLEOTIDE SEQUENCE [LARGE SCALE GENOMIC DNA]</scope>
    <source>
        <strain evidence="2 3">JCM 17468</strain>
    </source>
</reference>
<dbReference type="SUPFAM" id="SSF52833">
    <property type="entry name" value="Thioredoxin-like"/>
    <property type="match status" value="1"/>
</dbReference>
<dbReference type="InterPro" id="IPR036282">
    <property type="entry name" value="Glutathione-S-Trfase_C_sf"/>
</dbReference>
<dbReference type="InterPro" id="IPR036249">
    <property type="entry name" value="Thioredoxin-like_sf"/>
</dbReference>
<sequence length="241" mass="27281">MEAPYDLWYWPSIQGRGEFVRLFLAAADIGWRDRAREGDAQALVEDMEHRAKNGFAPYAPPYLVERETGFAIAQVAHIVTWLAEKHGRTTGDTATDLHLIQLQLTITDIVAEVHAVHHPIASSLYYDDQKDAAKTAAEKFRSERIPKYFDHYERALGVKDGPFMAGESWSHVDTSLFQLVEGLRYAFPQRMAAIEPGYPRLVACRDAVAGIEGIARYLDSERRIAFNEDGIFRHYPELDAA</sequence>
<keyword evidence="2" id="KW-0808">Transferase</keyword>
<dbReference type="InterPro" id="IPR050213">
    <property type="entry name" value="GST_superfamily"/>
</dbReference>
<dbReference type="Gene3D" id="1.20.1050.10">
    <property type="match status" value="1"/>
</dbReference>
<dbReference type="PANTHER" id="PTHR11571:SF263">
    <property type="entry name" value="GLUTATHIONE S-TRANSFERASE"/>
    <property type="match status" value="1"/>
</dbReference>
<dbReference type="OrthoDB" id="7203409at2"/>
<evidence type="ECO:0000313" key="2">
    <source>
        <dbReference type="EMBL" id="MXO53860.1"/>
    </source>
</evidence>
<dbReference type="PANTHER" id="PTHR11571">
    <property type="entry name" value="GLUTATHIONE S-TRANSFERASE"/>
    <property type="match status" value="1"/>
</dbReference>
<dbReference type="Pfam" id="PF14497">
    <property type="entry name" value="GST_C_3"/>
    <property type="match status" value="1"/>
</dbReference>
<feature type="domain" description="GST C-terminal" evidence="1">
    <location>
        <begin position="92"/>
        <end position="238"/>
    </location>
</feature>
<dbReference type="CDD" id="cd03192">
    <property type="entry name" value="GST_C_Sigma_like"/>
    <property type="match status" value="1"/>
</dbReference>
<evidence type="ECO:0000313" key="3">
    <source>
        <dbReference type="Proteomes" id="UP000430272"/>
    </source>
</evidence>
<dbReference type="Proteomes" id="UP000430272">
    <property type="component" value="Unassembled WGS sequence"/>
</dbReference>
<proteinExistence type="predicted"/>
<dbReference type="PROSITE" id="PS50405">
    <property type="entry name" value="GST_CTER"/>
    <property type="match status" value="1"/>
</dbReference>
<dbReference type="Gene3D" id="3.40.30.10">
    <property type="entry name" value="Glutaredoxin"/>
    <property type="match status" value="1"/>
</dbReference>
<dbReference type="GO" id="GO:0004364">
    <property type="term" value="F:glutathione transferase activity"/>
    <property type="evidence" value="ECO:0007669"/>
    <property type="project" value="TreeGrafter"/>
</dbReference>
<dbReference type="AlphaFoldDB" id="A0A844Y5L4"/>
<dbReference type="EMBL" id="WTYD01000001">
    <property type="protein sequence ID" value="MXO53860.1"/>
    <property type="molecule type" value="Genomic_DNA"/>
</dbReference>
<comment type="caution">
    <text evidence="2">The sequence shown here is derived from an EMBL/GenBank/DDBJ whole genome shotgun (WGS) entry which is preliminary data.</text>
</comment>
<dbReference type="SUPFAM" id="SSF47616">
    <property type="entry name" value="GST C-terminal domain-like"/>
    <property type="match status" value="1"/>
</dbReference>
<gene>
    <name evidence="2" type="ORF">GRI47_07545</name>
</gene>
<dbReference type="InterPro" id="IPR010987">
    <property type="entry name" value="Glutathione-S-Trfase_C-like"/>
</dbReference>
<dbReference type="GO" id="GO:0006749">
    <property type="term" value="P:glutathione metabolic process"/>
    <property type="evidence" value="ECO:0007669"/>
    <property type="project" value="TreeGrafter"/>
</dbReference>
<accession>A0A844Y5L4</accession>
<protein>
    <submittedName>
        <fullName evidence="2">Glutathione S-transferase</fullName>
    </submittedName>
</protein>